<keyword evidence="1" id="KW-0808">Transferase</keyword>
<dbReference type="EMBL" id="SMMG02000001">
    <property type="protein sequence ID" value="KAA3488587.1"/>
    <property type="molecule type" value="Genomic_DNA"/>
</dbReference>
<dbReference type="Proteomes" id="UP000325315">
    <property type="component" value="Unassembled WGS sequence"/>
</dbReference>
<dbReference type="PANTHER" id="PTHR33116:SF86">
    <property type="entry name" value="REVERSE TRANSCRIPTASE DOMAIN-CONTAINING PROTEIN"/>
    <property type="match status" value="1"/>
</dbReference>
<gene>
    <name evidence="1" type="ORF">EPI10_032326</name>
</gene>
<evidence type="ECO:0000313" key="1">
    <source>
        <dbReference type="EMBL" id="KAA3488587.1"/>
    </source>
</evidence>
<protein>
    <submittedName>
        <fullName evidence="1">Reverse transcriptase</fullName>
    </submittedName>
</protein>
<reference evidence="2" key="1">
    <citation type="journal article" date="2019" name="Plant Biotechnol. J.">
        <title>Genome sequencing of the Australian wild diploid species Gossypium australe highlights disease resistance and delayed gland morphogenesis.</title>
        <authorList>
            <person name="Cai Y."/>
            <person name="Cai X."/>
            <person name="Wang Q."/>
            <person name="Wang P."/>
            <person name="Zhang Y."/>
            <person name="Cai C."/>
            <person name="Xu Y."/>
            <person name="Wang K."/>
            <person name="Zhou Z."/>
            <person name="Wang C."/>
            <person name="Geng S."/>
            <person name="Li B."/>
            <person name="Dong Q."/>
            <person name="Hou Y."/>
            <person name="Wang H."/>
            <person name="Ai P."/>
            <person name="Liu Z."/>
            <person name="Yi F."/>
            <person name="Sun M."/>
            <person name="An G."/>
            <person name="Cheng J."/>
            <person name="Zhang Y."/>
            <person name="Shi Q."/>
            <person name="Xie Y."/>
            <person name="Shi X."/>
            <person name="Chang Y."/>
            <person name="Huang F."/>
            <person name="Chen Y."/>
            <person name="Hong S."/>
            <person name="Mi L."/>
            <person name="Sun Q."/>
            <person name="Zhang L."/>
            <person name="Zhou B."/>
            <person name="Peng R."/>
            <person name="Zhang X."/>
            <person name="Liu F."/>
        </authorList>
    </citation>
    <scope>NUCLEOTIDE SEQUENCE [LARGE SCALE GENOMIC DNA]</scope>
    <source>
        <strain evidence="2">cv. PA1801</strain>
    </source>
</reference>
<dbReference type="PANTHER" id="PTHR33116">
    <property type="entry name" value="REVERSE TRANSCRIPTASE ZINC-BINDING DOMAIN-CONTAINING PROTEIN-RELATED-RELATED"/>
    <property type="match status" value="1"/>
</dbReference>
<keyword evidence="2" id="KW-1185">Reference proteome</keyword>
<keyword evidence="1" id="KW-0548">Nucleotidyltransferase</keyword>
<comment type="caution">
    <text evidence="1">The sequence shown here is derived from an EMBL/GenBank/DDBJ whole genome shotgun (WGS) entry which is preliminary data.</text>
</comment>
<organism evidence="1 2">
    <name type="scientific">Gossypium australe</name>
    <dbReference type="NCBI Taxonomy" id="47621"/>
    <lineage>
        <taxon>Eukaryota</taxon>
        <taxon>Viridiplantae</taxon>
        <taxon>Streptophyta</taxon>
        <taxon>Embryophyta</taxon>
        <taxon>Tracheophyta</taxon>
        <taxon>Spermatophyta</taxon>
        <taxon>Magnoliopsida</taxon>
        <taxon>eudicotyledons</taxon>
        <taxon>Gunneridae</taxon>
        <taxon>Pentapetalae</taxon>
        <taxon>rosids</taxon>
        <taxon>malvids</taxon>
        <taxon>Malvales</taxon>
        <taxon>Malvaceae</taxon>
        <taxon>Malvoideae</taxon>
        <taxon>Gossypium</taxon>
    </lineage>
</organism>
<dbReference type="AlphaFoldDB" id="A0A5B6X6R4"/>
<evidence type="ECO:0000313" key="2">
    <source>
        <dbReference type="Proteomes" id="UP000325315"/>
    </source>
</evidence>
<proteinExistence type="predicted"/>
<name>A0A5B6X6R4_9ROSI</name>
<keyword evidence="1" id="KW-0695">RNA-directed DNA polymerase</keyword>
<dbReference type="OrthoDB" id="1734132at2759"/>
<dbReference type="GO" id="GO:0003964">
    <property type="term" value="F:RNA-directed DNA polymerase activity"/>
    <property type="evidence" value="ECO:0007669"/>
    <property type="project" value="UniProtKB-KW"/>
</dbReference>
<sequence length="352" mass="40670">MFLLCGEGLSSLMRLTMNEGLLREVKVNKSGPQVSHLLFADDCILFSETSSRGANVLKEIIRKYRRCSGQCVNFDKSTVFFSKNTPEIDRNLVVNTLGVRCSNDPERYLGLPNMVGRKKRESFQILKDRIKQRIDHWSTRHLSQGGNEVFIKTLEKGYSLVCVEKVMYIEGSGGLGFRNMSQFNIAMLAKQGWRLINYPNSLLARVLKAKYYPNSNFFNTQLGNLPSLTWRSIWTAKGLPRSGMGWKVGRGTGILVWEDHWIPRKDAEGWSHKKDNEIKLVSNLIDATNNVWKTDLVENTFPSDIAQKILQIPWRKIQEMTFRYGRESFLESFRSEVLINYYKMLAWILITY</sequence>
<accession>A0A5B6X6R4</accession>